<dbReference type="RefSeq" id="WP_311332950.1">
    <property type="nucleotide sequence ID" value="NZ_JAVRHZ010000004.1"/>
</dbReference>
<dbReference type="EMBL" id="JAVRHZ010000004">
    <property type="protein sequence ID" value="MDT0555995.1"/>
    <property type="molecule type" value="Genomic_DNA"/>
</dbReference>
<evidence type="ECO:0000313" key="1">
    <source>
        <dbReference type="EMBL" id="MDT0555995.1"/>
    </source>
</evidence>
<gene>
    <name evidence="1" type="ORF">RM538_08270</name>
</gene>
<sequence length="126" mass="14647">MKTEVQIVQDRMRQLVKESCNKIEEISEHHNSFHKALLKFYFGCVDVIIDYDSSQIILWSSKPKSLESFRLYDINEAVSTKISYTNLEETLKGCLENGEVQVRFYKSLLFHYNNVNQPIANPPISA</sequence>
<organism evidence="1 2">
    <name type="scientific">Patiriisocius hiemis</name>
    <dbReference type="NCBI Taxonomy" id="3075604"/>
    <lineage>
        <taxon>Bacteria</taxon>
        <taxon>Pseudomonadati</taxon>
        <taxon>Bacteroidota</taxon>
        <taxon>Flavobacteriia</taxon>
        <taxon>Flavobacteriales</taxon>
        <taxon>Flavobacteriaceae</taxon>
        <taxon>Patiriisocius</taxon>
    </lineage>
</organism>
<evidence type="ECO:0000313" key="2">
    <source>
        <dbReference type="Proteomes" id="UP001254488"/>
    </source>
</evidence>
<name>A0ABU2YCU9_9FLAO</name>
<comment type="caution">
    <text evidence="1">The sequence shown here is derived from an EMBL/GenBank/DDBJ whole genome shotgun (WGS) entry which is preliminary data.</text>
</comment>
<keyword evidence="2" id="KW-1185">Reference proteome</keyword>
<proteinExistence type="predicted"/>
<reference evidence="1 2" key="1">
    <citation type="submission" date="2023-09" db="EMBL/GenBank/DDBJ databases">
        <authorList>
            <person name="Rey-Velasco X."/>
        </authorList>
    </citation>
    <scope>NUCLEOTIDE SEQUENCE [LARGE SCALE GENOMIC DNA]</scope>
    <source>
        <strain evidence="1 2">W242</strain>
    </source>
</reference>
<accession>A0ABU2YCU9</accession>
<dbReference type="Proteomes" id="UP001254488">
    <property type="component" value="Unassembled WGS sequence"/>
</dbReference>
<protein>
    <submittedName>
        <fullName evidence="1">Uncharacterized protein</fullName>
    </submittedName>
</protein>